<dbReference type="SUPFAM" id="SSF46785">
    <property type="entry name" value="Winged helix' DNA-binding domain"/>
    <property type="match status" value="1"/>
</dbReference>
<evidence type="ECO:0000313" key="3">
    <source>
        <dbReference type="Proteomes" id="UP000306241"/>
    </source>
</evidence>
<dbReference type="InterPro" id="IPR051797">
    <property type="entry name" value="TrmB-like"/>
</dbReference>
<reference evidence="2 3" key="1">
    <citation type="submission" date="2019-05" db="EMBL/GenBank/DDBJ databases">
        <authorList>
            <consortium name="Pathogen Informatics"/>
        </authorList>
    </citation>
    <scope>NUCLEOTIDE SEQUENCE [LARGE SCALE GENOMIC DNA]</scope>
    <source>
        <strain evidence="2 3">NCTC10924</strain>
    </source>
</reference>
<dbReference type="Proteomes" id="UP000306241">
    <property type="component" value="Chromosome"/>
</dbReference>
<dbReference type="AlphaFoldDB" id="A0A4V0H4Q2"/>
<dbReference type="InterPro" id="IPR036390">
    <property type="entry name" value="WH_DNA-bd_sf"/>
</dbReference>
<dbReference type="PANTHER" id="PTHR34293">
    <property type="entry name" value="HTH-TYPE TRANSCRIPTIONAL REGULATOR TRMBL2"/>
    <property type="match status" value="1"/>
</dbReference>
<gene>
    <name evidence="2" type="ORF">NCTC10924_00897</name>
</gene>
<proteinExistence type="predicted"/>
<accession>A0A4V0H4Q2</accession>
<dbReference type="PANTHER" id="PTHR34293:SF1">
    <property type="entry name" value="HTH-TYPE TRANSCRIPTIONAL REGULATOR TRMBL2"/>
    <property type="match status" value="1"/>
</dbReference>
<dbReference type="EMBL" id="LR594052">
    <property type="protein sequence ID" value="VTT43682.1"/>
    <property type="molecule type" value="Genomic_DNA"/>
</dbReference>
<dbReference type="InterPro" id="IPR002831">
    <property type="entry name" value="Tscrpt_reg_TrmB_N"/>
</dbReference>
<organism evidence="2 3">
    <name type="scientific">Streptococcus porcinus</name>
    <dbReference type="NCBI Taxonomy" id="1340"/>
    <lineage>
        <taxon>Bacteria</taxon>
        <taxon>Bacillati</taxon>
        <taxon>Bacillota</taxon>
        <taxon>Bacilli</taxon>
        <taxon>Lactobacillales</taxon>
        <taxon>Streptococcaceae</taxon>
        <taxon>Streptococcus</taxon>
    </lineage>
</organism>
<sequence>MLVDKMKQFGYTESETKIYLSLVENGSMTGYEVSKKSGVPRSKVYNYLETLVKKGVVLVNKSEPKIYSAISTEEFVSMLKQTTFEDIHYLDHHLSNIKSKENDALLWQLENMEAVQHKILYIIEHAKESLYIQIWEDSLSPAIIQALTQAEARLQVFVCILFSKGGHYSLPFKRFYTHGFENEKIKDMGGSWINLISDDSIVLFGTLEHNCDVIWTHNLAMLILAKEYVKHDAYTLKIIQEHGDKLSQAYGNDFEGIRKIF</sequence>
<protein>
    <submittedName>
        <fullName evidence="2">Transcriptional regulator protein</fullName>
    </submittedName>
</protein>
<evidence type="ECO:0000313" key="2">
    <source>
        <dbReference type="EMBL" id="VTT43682.1"/>
    </source>
</evidence>
<name>A0A4V0H4Q2_STRPO</name>
<dbReference type="OrthoDB" id="1493540at2"/>
<evidence type="ECO:0000259" key="1">
    <source>
        <dbReference type="Pfam" id="PF01978"/>
    </source>
</evidence>
<dbReference type="RefSeq" id="WP_003085312.1">
    <property type="nucleotide sequence ID" value="NZ_CP070236.1"/>
</dbReference>
<dbReference type="CDD" id="cd09124">
    <property type="entry name" value="PLDc_like_TrmB_middle"/>
    <property type="match status" value="1"/>
</dbReference>
<feature type="domain" description="Transcription regulator TrmB N-terminal" evidence="1">
    <location>
        <begin position="6"/>
        <end position="73"/>
    </location>
</feature>
<dbReference type="Gene3D" id="1.10.10.10">
    <property type="entry name" value="Winged helix-like DNA-binding domain superfamily/Winged helix DNA-binding domain"/>
    <property type="match status" value="1"/>
</dbReference>
<dbReference type="Pfam" id="PF01978">
    <property type="entry name" value="TrmB"/>
    <property type="match status" value="1"/>
</dbReference>
<dbReference type="InterPro" id="IPR036388">
    <property type="entry name" value="WH-like_DNA-bd_sf"/>
</dbReference>